<protein>
    <recommendedName>
        <fullName evidence="12">SAP domain-containing protein</fullName>
    </recommendedName>
</protein>
<keyword evidence="4" id="KW-0227">DNA damage</keyword>
<dbReference type="InterPro" id="IPR003034">
    <property type="entry name" value="SAP_dom"/>
</dbReference>
<keyword evidence="9" id="KW-0233">DNA recombination</keyword>
<dbReference type="InterPro" id="IPR036361">
    <property type="entry name" value="SAP_dom_sf"/>
</dbReference>
<dbReference type="InterPro" id="IPR027388">
    <property type="entry name" value="Ku70_bridge/pillars_dom_sf"/>
</dbReference>
<evidence type="ECO:0000256" key="1">
    <source>
        <dbReference type="ARBA" id="ARBA00004123"/>
    </source>
</evidence>
<dbReference type="InterPro" id="IPR006164">
    <property type="entry name" value="DNA_bd_Ku70/Ku80"/>
</dbReference>
<dbReference type="PIRSF" id="PIRSF003033">
    <property type="entry name" value="Ku70"/>
    <property type="match status" value="1"/>
</dbReference>
<reference evidence="13" key="1">
    <citation type="submission" date="2024-03" db="EMBL/GenBank/DDBJ databases">
        <authorList>
            <consortium name="ELIXIR-Norway"/>
            <consortium name="Elixir Norway"/>
        </authorList>
    </citation>
    <scope>NUCLEOTIDE SEQUENCE</scope>
</reference>
<organism evidence="13 14">
    <name type="scientific">Sphagnum jensenii</name>
    <dbReference type="NCBI Taxonomy" id="128206"/>
    <lineage>
        <taxon>Eukaryota</taxon>
        <taxon>Viridiplantae</taxon>
        <taxon>Streptophyta</taxon>
        <taxon>Embryophyta</taxon>
        <taxon>Bryophyta</taxon>
        <taxon>Sphagnophytina</taxon>
        <taxon>Sphagnopsida</taxon>
        <taxon>Sphagnales</taxon>
        <taxon>Sphagnaceae</taxon>
        <taxon>Sphagnum</taxon>
    </lineage>
</organism>
<dbReference type="SMART" id="SM00559">
    <property type="entry name" value="Ku78"/>
    <property type="match status" value="1"/>
</dbReference>
<dbReference type="EMBL" id="OZ023713">
    <property type="protein sequence ID" value="CAK9861479.1"/>
    <property type="molecule type" value="Genomic_DNA"/>
</dbReference>
<sequence length="638" mass="71836">MDITGRDPLFDDDEEDPELQNQSEFVASKEFLVYLIDAGAEMLLPFDTKKGSFVQVSYLQSVLEAVEENLKQRIIGRDDKVGICFFNTIQKKNIQEANGVYVWSELKDLSADLIRSFSTLHENFQKEVGSQIHRPAGARENPLYDALWVVQAMLRSGTSKNVAKNVMLFTNNDDPFGDVDASVRQDMRRTTIQRAKDAQDLGIGIDLIPLSRPGEDFNLAIFYSSILKMEVDDEDGAQYLLAAANKFEDLKLKLRKKLYKKRTIRKMKLTMVGGTEIGIRTYALVRPSVPASHVWVDSRNNLPLKTERSFICYDTGALMAEPLKRFEEFQGKKVVMALDELTKIKNVTNVQLQLKGFKPMKCLKDYHNLRPPTFIYPDEEAVQGSYAAFIALHRAMLQQNKFAVAFYGSRASSQLVALVPQEEELADGLQLEPPGMHLIYLPYADDIRPTEKYHICSEASVPRASKEQVEAAAAFINKMKLDSWSVFDISDPAMQRHYAILQAIALEQEEESLLEATDTTLPDSKGIMRYHFCIFNGPVATSAVQAFKDAVYGPQHDQEEADAAAERAKGSIASQKRKAAAEVACKEAQNYDWGELADTGKLKDLTVPELKLYLTMHKLPITGKKELIINRILTHLGK</sequence>
<keyword evidence="7" id="KW-0067">ATP-binding</keyword>
<evidence type="ECO:0000256" key="6">
    <source>
        <dbReference type="ARBA" id="ARBA00022806"/>
    </source>
</evidence>
<dbReference type="InterPro" id="IPR005161">
    <property type="entry name" value="Ku_N"/>
</dbReference>
<keyword evidence="11" id="KW-0539">Nucleus</keyword>
<dbReference type="PANTHER" id="PTHR12604:SF2">
    <property type="entry name" value="X-RAY REPAIR CROSS-COMPLEMENTING PROTEIN 6"/>
    <property type="match status" value="1"/>
</dbReference>
<gene>
    <name evidence="13" type="ORF">CSSPJE1EN2_LOCUS4474</name>
</gene>
<keyword evidence="10" id="KW-0234">DNA repair</keyword>
<dbReference type="Proteomes" id="UP001497522">
    <property type="component" value="Chromosome 12"/>
</dbReference>
<dbReference type="SUPFAM" id="SSF68906">
    <property type="entry name" value="SAP domain"/>
    <property type="match status" value="1"/>
</dbReference>
<keyword evidence="3" id="KW-0547">Nucleotide-binding</keyword>
<evidence type="ECO:0000256" key="4">
    <source>
        <dbReference type="ARBA" id="ARBA00022763"/>
    </source>
</evidence>
<dbReference type="Gene3D" id="3.40.50.410">
    <property type="entry name" value="von Willebrand factor, type A domain"/>
    <property type="match status" value="1"/>
</dbReference>
<evidence type="ECO:0000256" key="5">
    <source>
        <dbReference type="ARBA" id="ARBA00022801"/>
    </source>
</evidence>
<keyword evidence="8" id="KW-0238">DNA-binding</keyword>
<dbReference type="PANTHER" id="PTHR12604">
    <property type="entry name" value="KU AUTOANTIGEN DNA HELICASE"/>
    <property type="match status" value="1"/>
</dbReference>
<dbReference type="Gene3D" id="2.40.290.10">
    <property type="match status" value="1"/>
</dbReference>
<dbReference type="NCBIfam" id="TIGR00578">
    <property type="entry name" value="ku70"/>
    <property type="match status" value="1"/>
</dbReference>
<dbReference type="CDD" id="cd00788">
    <property type="entry name" value="KU70"/>
    <property type="match status" value="1"/>
</dbReference>
<keyword evidence="14" id="KW-1185">Reference proteome</keyword>
<proteinExistence type="inferred from homology"/>
<dbReference type="PROSITE" id="PS50800">
    <property type="entry name" value="SAP"/>
    <property type="match status" value="1"/>
</dbReference>
<evidence type="ECO:0000256" key="2">
    <source>
        <dbReference type="ARBA" id="ARBA00005240"/>
    </source>
</evidence>
<comment type="similarity">
    <text evidence="2">Belongs to the ku70 family.</text>
</comment>
<keyword evidence="6" id="KW-0347">Helicase</keyword>
<dbReference type="Gene3D" id="4.10.970.10">
    <property type="entry name" value="Ku70, bridge and pillars"/>
    <property type="match status" value="1"/>
</dbReference>
<evidence type="ECO:0000313" key="13">
    <source>
        <dbReference type="EMBL" id="CAK9861479.1"/>
    </source>
</evidence>
<evidence type="ECO:0000256" key="11">
    <source>
        <dbReference type="ARBA" id="ARBA00023242"/>
    </source>
</evidence>
<keyword evidence="5" id="KW-0378">Hydrolase</keyword>
<evidence type="ECO:0000256" key="10">
    <source>
        <dbReference type="ARBA" id="ARBA00023204"/>
    </source>
</evidence>
<feature type="domain" description="SAP" evidence="12">
    <location>
        <begin position="602"/>
        <end position="636"/>
    </location>
</feature>
<evidence type="ECO:0000259" key="12">
    <source>
        <dbReference type="PROSITE" id="PS50800"/>
    </source>
</evidence>
<dbReference type="SMART" id="SM00513">
    <property type="entry name" value="SAP"/>
    <property type="match status" value="1"/>
</dbReference>
<dbReference type="InterPro" id="IPR016194">
    <property type="entry name" value="SPOC-like_C_dom_sf"/>
</dbReference>
<accession>A0ABP1AG15</accession>
<dbReference type="Pfam" id="PF02735">
    <property type="entry name" value="Ku"/>
    <property type="match status" value="1"/>
</dbReference>
<evidence type="ECO:0000256" key="9">
    <source>
        <dbReference type="ARBA" id="ARBA00023172"/>
    </source>
</evidence>
<dbReference type="Pfam" id="PF03731">
    <property type="entry name" value="Ku_N"/>
    <property type="match status" value="1"/>
</dbReference>
<dbReference type="SUPFAM" id="SSF100939">
    <property type="entry name" value="SPOC domain-like"/>
    <property type="match status" value="1"/>
</dbReference>
<dbReference type="SUPFAM" id="SSF53300">
    <property type="entry name" value="vWA-like"/>
    <property type="match status" value="1"/>
</dbReference>
<dbReference type="Pfam" id="PF03730">
    <property type="entry name" value="Ku_C"/>
    <property type="match status" value="1"/>
</dbReference>
<evidence type="ECO:0000256" key="7">
    <source>
        <dbReference type="ARBA" id="ARBA00022840"/>
    </source>
</evidence>
<dbReference type="Pfam" id="PF02037">
    <property type="entry name" value="SAP"/>
    <property type="match status" value="1"/>
</dbReference>
<dbReference type="InterPro" id="IPR047087">
    <property type="entry name" value="KU70_core_dom"/>
</dbReference>
<dbReference type="Gene3D" id="1.10.1600.10">
    <property type="match status" value="1"/>
</dbReference>
<comment type="subcellular location">
    <subcellularLocation>
        <location evidence="1">Nucleus</location>
    </subcellularLocation>
</comment>
<name>A0ABP1AG15_9BRYO</name>
<dbReference type="InterPro" id="IPR005160">
    <property type="entry name" value="Ku_C"/>
</dbReference>
<dbReference type="InterPro" id="IPR006165">
    <property type="entry name" value="Ku70"/>
</dbReference>
<evidence type="ECO:0000256" key="8">
    <source>
        <dbReference type="ARBA" id="ARBA00023125"/>
    </source>
</evidence>
<evidence type="ECO:0000256" key="3">
    <source>
        <dbReference type="ARBA" id="ARBA00022741"/>
    </source>
</evidence>
<dbReference type="InterPro" id="IPR036465">
    <property type="entry name" value="vWFA_dom_sf"/>
</dbReference>
<evidence type="ECO:0000313" key="14">
    <source>
        <dbReference type="Proteomes" id="UP001497522"/>
    </source>
</evidence>